<keyword evidence="3" id="KW-1185">Reference proteome</keyword>
<gene>
    <name evidence="2" type="ORF">F511_36029</name>
</gene>
<protein>
    <submittedName>
        <fullName evidence="2">Uncharacterized protein</fullName>
    </submittedName>
</protein>
<evidence type="ECO:0000256" key="1">
    <source>
        <dbReference type="SAM" id="MobiDB-lite"/>
    </source>
</evidence>
<dbReference type="Proteomes" id="UP000250235">
    <property type="component" value="Unassembled WGS sequence"/>
</dbReference>
<accession>A0A2Z7CCP4</accession>
<organism evidence="2 3">
    <name type="scientific">Dorcoceras hygrometricum</name>
    <dbReference type="NCBI Taxonomy" id="472368"/>
    <lineage>
        <taxon>Eukaryota</taxon>
        <taxon>Viridiplantae</taxon>
        <taxon>Streptophyta</taxon>
        <taxon>Embryophyta</taxon>
        <taxon>Tracheophyta</taxon>
        <taxon>Spermatophyta</taxon>
        <taxon>Magnoliopsida</taxon>
        <taxon>eudicotyledons</taxon>
        <taxon>Gunneridae</taxon>
        <taxon>Pentapetalae</taxon>
        <taxon>asterids</taxon>
        <taxon>lamiids</taxon>
        <taxon>Lamiales</taxon>
        <taxon>Gesneriaceae</taxon>
        <taxon>Didymocarpoideae</taxon>
        <taxon>Trichosporeae</taxon>
        <taxon>Loxocarpinae</taxon>
        <taxon>Dorcoceras</taxon>
    </lineage>
</organism>
<feature type="region of interest" description="Disordered" evidence="1">
    <location>
        <begin position="81"/>
        <end position="116"/>
    </location>
</feature>
<proteinExistence type="predicted"/>
<reference evidence="2 3" key="1">
    <citation type="journal article" date="2015" name="Proc. Natl. Acad. Sci. U.S.A.">
        <title>The resurrection genome of Boea hygrometrica: A blueprint for survival of dehydration.</title>
        <authorList>
            <person name="Xiao L."/>
            <person name="Yang G."/>
            <person name="Zhang L."/>
            <person name="Yang X."/>
            <person name="Zhao S."/>
            <person name="Ji Z."/>
            <person name="Zhou Q."/>
            <person name="Hu M."/>
            <person name="Wang Y."/>
            <person name="Chen M."/>
            <person name="Xu Y."/>
            <person name="Jin H."/>
            <person name="Xiao X."/>
            <person name="Hu G."/>
            <person name="Bao F."/>
            <person name="Hu Y."/>
            <person name="Wan P."/>
            <person name="Li L."/>
            <person name="Deng X."/>
            <person name="Kuang T."/>
            <person name="Xiang C."/>
            <person name="Zhu J.K."/>
            <person name="Oliver M.J."/>
            <person name="He Y."/>
        </authorList>
    </citation>
    <scope>NUCLEOTIDE SEQUENCE [LARGE SCALE GENOMIC DNA]</scope>
    <source>
        <strain evidence="3">cv. XS01</strain>
    </source>
</reference>
<name>A0A2Z7CCP4_9LAMI</name>
<dbReference type="EMBL" id="KQ999044">
    <property type="protein sequence ID" value="KZV42450.1"/>
    <property type="molecule type" value="Genomic_DNA"/>
</dbReference>
<sequence>MSVAVGNGVVAAARLDGKSPSSCNQRTRRLGCGSDDVIHCRGFAIRKAGGADDYRASTAAGWAGGRRVPRGKDLSVLMTNRDNDRISSENSSDDGGSEIQLSDLNSLDPPTTHIHDKRIESENSHERALDLYLFFKPLLFIRTQISRLSSIDAAVWSKAGGAEFVTPRNPNFVILSA</sequence>
<dbReference type="AlphaFoldDB" id="A0A2Z7CCP4"/>
<evidence type="ECO:0000313" key="3">
    <source>
        <dbReference type="Proteomes" id="UP000250235"/>
    </source>
</evidence>
<evidence type="ECO:0000313" key="2">
    <source>
        <dbReference type="EMBL" id="KZV42450.1"/>
    </source>
</evidence>
<feature type="compositionally biased region" description="Polar residues" evidence="1">
    <location>
        <begin position="100"/>
        <end position="109"/>
    </location>
</feature>